<proteinExistence type="predicted"/>
<evidence type="ECO:0000313" key="1">
    <source>
        <dbReference type="EMBL" id="KAJ9595877.1"/>
    </source>
</evidence>
<gene>
    <name evidence="1" type="ORF">L9F63_012936</name>
</gene>
<evidence type="ECO:0000313" key="2">
    <source>
        <dbReference type="Proteomes" id="UP001233999"/>
    </source>
</evidence>
<feature type="non-terminal residue" evidence="1">
    <location>
        <position position="60"/>
    </location>
</feature>
<sequence>CVNQILREKFQVSSCTSLRIWGSVNIPPICARGVQKCTANEAVVTRAGGRRGHVTLFHFA</sequence>
<reference evidence="1" key="2">
    <citation type="submission" date="2023-05" db="EMBL/GenBank/DDBJ databases">
        <authorList>
            <person name="Fouks B."/>
        </authorList>
    </citation>
    <scope>NUCLEOTIDE SEQUENCE</scope>
    <source>
        <strain evidence="1">Stay&amp;Tobe</strain>
        <tissue evidence="1">Testes</tissue>
    </source>
</reference>
<reference evidence="1" key="1">
    <citation type="journal article" date="2023" name="IScience">
        <title>Live-bearing cockroach genome reveals convergent evolutionary mechanisms linked to viviparity in insects and beyond.</title>
        <authorList>
            <person name="Fouks B."/>
            <person name="Harrison M.C."/>
            <person name="Mikhailova A.A."/>
            <person name="Marchal E."/>
            <person name="English S."/>
            <person name="Carruthers M."/>
            <person name="Jennings E.C."/>
            <person name="Chiamaka E.L."/>
            <person name="Frigard R.A."/>
            <person name="Pippel M."/>
            <person name="Attardo G.M."/>
            <person name="Benoit J.B."/>
            <person name="Bornberg-Bauer E."/>
            <person name="Tobe S.S."/>
        </authorList>
    </citation>
    <scope>NUCLEOTIDE SEQUENCE</scope>
    <source>
        <strain evidence="1">Stay&amp;Tobe</strain>
    </source>
</reference>
<organism evidence="1 2">
    <name type="scientific">Diploptera punctata</name>
    <name type="common">Pacific beetle cockroach</name>
    <dbReference type="NCBI Taxonomy" id="6984"/>
    <lineage>
        <taxon>Eukaryota</taxon>
        <taxon>Metazoa</taxon>
        <taxon>Ecdysozoa</taxon>
        <taxon>Arthropoda</taxon>
        <taxon>Hexapoda</taxon>
        <taxon>Insecta</taxon>
        <taxon>Pterygota</taxon>
        <taxon>Neoptera</taxon>
        <taxon>Polyneoptera</taxon>
        <taxon>Dictyoptera</taxon>
        <taxon>Blattodea</taxon>
        <taxon>Blaberoidea</taxon>
        <taxon>Blaberidae</taxon>
        <taxon>Diplopterinae</taxon>
        <taxon>Diploptera</taxon>
    </lineage>
</organism>
<feature type="non-terminal residue" evidence="1">
    <location>
        <position position="1"/>
    </location>
</feature>
<dbReference type="AlphaFoldDB" id="A0AAD8ACN1"/>
<dbReference type="Proteomes" id="UP001233999">
    <property type="component" value="Unassembled WGS sequence"/>
</dbReference>
<comment type="caution">
    <text evidence="1">The sequence shown here is derived from an EMBL/GenBank/DDBJ whole genome shotgun (WGS) entry which is preliminary data.</text>
</comment>
<protein>
    <submittedName>
        <fullName evidence="1">Uncharacterized protein</fullName>
    </submittedName>
</protein>
<name>A0AAD8ACN1_DIPPU</name>
<keyword evidence="2" id="KW-1185">Reference proteome</keyword>
<accession>A0AAD8ACN1</accession>
<dbReference type="EMBL" id="JASPKZ010002306">
    <property type="protein sequence ID" value="KAJ9595877.1"/>
    <property type="molecule type" value="Genomic_DNA"/>
</dbReference>